<gene>
    <name evidence="1" type="ORF">CQ14_37535</name>
</gene>
<sequence length="170" mass="18408">MILTADDSHPKKLVENGFAVREGRLTHASGNLVLWSRTAKFVNGFDTFRTASILKLQICNSAPALYGAAVEAMKAIDAYEGMQPKLVEGATITQAYQFIKTVNAELSAAPLPQLADSKSVSRWLVPQEFVTRSCGTSCGCRLTPITERRAPKGPGSLLNYYASMTMCSNS</sequence>
<dbReference type="Pfam" id="PF13531">
    <property type="entry name" value="SBP_bac_11"/>
    <property type="match status" value="1"/>
</dbReference>
<name>A0A0R3MCI3_9BRAD</name>
<dbReference type="Proteomes" id="UP000051660">
    <property type="component" value="Unassembled WGS sequence"/>
</dbReference>
<dbReference type="SUPFAM" id="SSF53850">
    <property type="entry name" value="Periplasmic binding protein-like II"/>
    <property type="match status" value="1"/>
</dbReference>
<dbReference type="OrthoDB" id="9785015at2"/>
<dbReference type="GO" id="GO:0015689">
    <property type="term" value="P:molybdate ion transport"/>
    <property type="evidence" value="ECO:0007669"/>
    <property type="project" value="InterPro"/>
</dbReference>
<organism evidence="1 2">
    <name type="scientific">Bradyrhizobium lablabi</name>
    <dbReference type="NCBI Taxonomy" id="722472"/>
    <lineage>
        <taxon>Bacteria</taxon>
        <taxon>Pseudomonadati</taxon>
        <taxon>Pseudomonadota</taxon>
        <taxon>Alphaproteobacteria</taxon>
        <taxon>Hyphomicrobiales</taxon>
        <taxon>Nitrobacteraceae</taxon>
        <taxon>Bradyrhizobium</taxon>
    </lineage>
</organism>
<dbReference type="NCBIfam" id="TIGR01256">
    <property type="entry name" value="modA"/>
    <property type="match status" value="1"/>
</dbReference>
<evidence type="ECO:0000313" key="1">
    <source>
        <dbReference type="EMBL" id="KRR17801.1"/>
    </source>
</evidence>
<dbReference type="RefSeq" id="WP_057861824.1">
    <property type="nucleotide sequence ID" value="NZ_LLYB01000113.1"/>
</dbReference>
<evidence type="ECO:0000313" key="2">
    <source>
        <dbReference type="Proteomes" id="UP000051660"/>
    </source>
</evidence>
<dbReference type="InterPro" id="IPR005950">
    <property type="entry name" value="ModA"/>
</dbReference>
<dbReference type="Gene3D" id="3.40.190.10">
    <property type="entry name" value="Periplasmic binding protein-like II"/>
    <property type="match status" value="2"/>
</dbReference>
<reference evidence="1 2" key="1">
    <citation type="submission" date="2014-03" db="EMBL/GenBank/DDBJ databases">
        <title>Bradyrhizobium valentinum sp. nov., isolated from effective nodules of Lupinus mariae-josephae, a lupine endemic of basic-lime soils in Eastern Spain.</title>
        <authorList>
            <person name="Duran D."/>
            <person name="Rey L."/>
            <person name="Navarro A."/>
            <person name="Busquets A."/>
            <person name="Imperial J."/>
            <person name="Ruiz-Argueso T."/>
        </authorList>
    </citation>
    <scope>NUCLEOTIDE SEQUENCE [LARGE SCALE GENOMIC DNA]</scope>
    <source>
        <strain evidence="1 2">CCBAU 23086</strain>
    </source>
</reference>
<dbReference type="AlphaFoldDB" id="A0A0R3MCI3"/>
<dbReference type="EMBL" id="LLYB01000113">
    <property type="protein sequence ID" value="KRR17801.1"/>
    <property type="molecule type" value="Genomic_DNA"/>
</dbReference>
<protein>
    <submittedName>
        <fullName evidence="1">Uncharacterized protein</fullName>
    </submittedName>
</protein>
<comment type="caution">
    <text evidence="1">The sequence shown here is derived from an EMBL/GenBank/DDBJ whole genome shotgun (WGS) entry which is preliminary data.</text>
</comment>
<accession>A0A0R3MCI3</accession>
<proteinExistence type="predicted"/>